<dbReference type="SMART" id="SM00340">
    <property type="entry name" value="HALZ"/>
    <property type="match status" value="1"/>
</dbReference>
<dbReference type="SMART" id="SM00389">
    <property type="entry name" value="HOX"/>
    <property type="match status" value="1"/>
</dbReference>
<dbReference type="InterPro" id="IPR017970">
    <property type="entry name" value="Homeobox_CS"/>
</dbReference>
<keyword evidence="4 8" id="KW-0238">DNA-binding</keyword>
<feature type="DNA-binding region" description="Homeobox" evidence="8">
    <location>
        <begin position="190"/>
        <end position="249"/>
    </location>
</feature>
<feature type="region of interest" description="Disordered" evidence="11">
    <location>
        <begin position="1"/>
        <end position="42"/>
    </location>
</feature>
<dbReference type="OrthoDB" id="6159439at2759"/>
<evidence type="ECO:0000256" key="10">
    <source>
        <dbReference type="SAM" id="Coils"/>
    </source>
</evidence>
<dbReference type="Pfam" id="PF00046">
    <property type="entry name" value="Homeodomain"/>
    <property type="match status" value="1"/>
</dbReference>
<dbReference type="Gene3D" id="1.10.10.60">
    <property type="entry name" value="Homeodomain-like"/>
    <property type="match status" value="1"/>
</dbReference>
<dbReference type="EMBL" id="JABFUD020000019">
    <property type="protein sequence ID" value="KAI5064998.1"/>
    <property type="molecule type" value="Genomic_DNA"/>
</dbReference>
<comment type="similarity">
    <text evidence="2">Belongs to the HD-ZIP homeobox family. Class II subfamily.</text>
</comment>
<evidence type="ECO:0000313" key="13">
    <source>
        <dbReference type="EMBL" id="KAI5064998.1"/>
    </source>
</evidence>
<feature type="domain" description="Homeobox" evidence="12">
    <location>
        <begin position="188"/>
        <end position="248"/>
    </location>
</feature>
<dbReference type="InterPro" id="IPR009057">
    <property type="entry name" value="Homeodomain-like_sf"/>
</dbReference>
<dbReference type="Pfam" id="PF02183">
    <property type="entry name" value="HALZ"/>
    <property type="match status" value="1"/>
</dbReference>
<keyword evidence="3" id="KW-0805">Transcription regulation</keyword>
<reference evidence="13" key="1">
    <citation type="submission" date="2021-01" db="EMBL/GenBank/DDBJ databases">
        <title>Adiantum capillus-veneris genome.</title>
        <authorList>
            <person name="Fang Y."/>
            <person name="Liao Q."/>
        </authorList>
    </citation>
    <scope>NUCLEOTIDE SEQUENCE</scope>
    <source>
        <strain evidence="13">H3</strain>
        <tissue evidence="13">Leaf</tissue>
    </source>
</reference>
<keyword evidence="14" id="KW-1185">Reference proteome</keyword>
<evidence type="ECO:0000313" key="14">
    <source>
        <dbReference type="Proteomes" id="UP000886520"/>
    </source>
</evidence>
<dbReference type="InterPro" id="IPR003106">
    <property type="entry name" value="Leu_zip_homeo"/>
</dbReference>
<feature type="compositionally biased region" description="Basic and acidic residues" evidence="11">
    <location>
        <begin position="159"/>
        <end position="175"/>
    </location>
</feature>
<keyword evidence="7 8" id="KW-0539">Nucleus</keyword>
<dbReference type="PANTHER" id="PTHR45714">
    <property type="entry name" value="HOMEOBOX-LEUCINE ZIPPER PROTEIN HAT14"/>
    <property type="match status" value="1"/>
</dbReference>
<feature type="coiled-coil region" evidence="10">
    <location>
        <begin position="247"/>
        <end position="281"/>
    </location>
</feature>
<evidence type="ECO:0000256" key="5">
    <source>
        <dbReference type="ARBA" id="ARBA00023155"/>
    </source>
</evidence>
<comment type="caution">
    <text evidence="13">The sequence shown here is derived from an EMBL/GenBank/DDBJ whole genome shotgun (WGS) entry which is preliminary data.</text>
</comment>
<dbReference type="FunFam" id="1.10.10.60:FF:000577">
    <property type="entry name" value="Homeobox-leucine zipper protein 18"/>
    <property type="match status" value="1"/>
</dbReference>
<feature type="region of interest" description="Disordered" evidence="11">
    <location>
        <begin position="346"/>
        <end position="369"/>
    </location>
</feature>
<evidence type="ECO:0000256" key="7">
    <source>
        <dbReference type="ARBA" id="ARBA00023242"/>
    </source>
</evidence>
<keyword evidence="6" id="KW-0804">Transcription</keyword>
<dbReference type="CDD" id="cd14686">
    <property type="entry name" value="bZIP"/>
    <property type="match status" value="1"/>
</dbReference>
<accession>A0A9D4UCI4</accession>
<evidence type="ECO:0000256" key="4">
    <source>
        <dbReference type="ARBA" id="ARBA00023125"/>
    </source>
</evidence>
<evidence type="ECO:0000256" key="6">
    <source>
        <dbReference type="ARBA" id="ARBA00023163"/>
    </source>
</evidence>
<dbReference type="InterPro" id="IPR050762">
    <property type="entry name" value="HD-ZIP_Homeobox_LZ_Class_II"/>
</dbReference>
<evidence type="ECO:0000256" key="3">
    <source>
        <dbReference type="ARBA" id="ARBA00023015"/>
    </source>
</evidence>
<evidence type="ECO:0000256" key="8">
    <source>
        <dbReference type="PROSITE-ProRule" id="PRU00108"/>
    </source>
</evidence>
<comment type="subcellular location">
    <subcellularLocation>
        <location evidence="1 8 9">Nucleus</location>
    </subcellularLocation>
</comment>
<proteinExistence type="inferred from homology"/>
<dbReference type="Proteomes" id="UP000886520">
    <property type="component" value="Chromosome 19"/>
</dbReference>
<keyword evidence="10" id="KW-0175">Coiled coil</keyword>
<organism evidence="13 14">
    <name type="scientific">Adiantum capillus-veneris</name>
    <name type="common">Maidenhair fern</name>
    <dbReference type="NCBI Taxonomy" id="13818"/>
    <lineage>
        <taxon>Eukaryota</taxon>
        <taxon>Viridiplantae</taxon>
        <taxon>Streptophyta</taxon>
        <taxon>Embryophyta</taxon>
        <taxon>Tracheophyta</taxon>
        <taxon>Polypodiopsida</taxon>
        <taxon>Polypodiidae</taxon>
        <taxon>Polypodiales</taxon>
        <taxon>Pteridineae</taxon>
        <taxon>Pteridaceae</taxon>
        <taxon>Vittarioideae</taxon>
        <taxon>Adiantum</taxon>
    </lineage>
</organism>
<evidence type="ECO:0000256" key="1">
    <source>
        <dbReference type="ARBA" id="ARBA00004123"/>
    </source>
</evidence>
<dbReference type="PROSITE" id="PS50071">
    <property type="entry name" value="HOMEOBOX_2"/>
    <property type="match status" value="1"/>
</dbReference>
<evidence type="ECO:0000256" key="2">
    <source>
        <dbReference type="ARBA" id="ARBA00006074"/>
    </source>
</evidence>
<evidence type="ECO:0000256" key="11">
    <source>
        <dbReference type="SAM" id="MobiDB-lite"/>
    </source>
</evidence>
<dbReference type="PROSITE" id="PS00027">
    <property type="entry name" value="HOMEOBOX_1"/>
    <property type="match status" value="1"/>
</dbReference>
<dbReference type="InterPro" id="IPR001356">
    <property type="entry name" value="HD"/>
</dbReference>
<protein>
    <recommendedName>
        <fullName evidence="12">Homeobox domain-containing protein</fullName>
    </recommendedName>
</protein>
<dbReference type="GO" id="GO:0000981">
    <property type="term" value="F:DNA-binding transcription factor activity, RNA polymerase II-specific"/>
    <property type="evidence" value="ECO:0007669"/>
    <property type="project" value="InterPro"/>
</dbReference>
<dbReference type="GO" id="GO:0043565">
    <property type="term" value="F:sequence-specific DNA binding"/>
    <property type="evidence" value="ECO:0007669"/>
    <property type="project" value="InterPro"/>
</dbReference>
<dbReference type="SUPFAM" id="SSF46689">
    <property type="entry name" value="Homeodomain-like"/>
    <property type="match status" value="1"/>
</dbReference>
<gene>
    <name evidence="13" type="ORF">GOP47_0019693</name>
</gene>
<dbReference type="PANTHER" id="PTHR45714:SF34">
    <property type="entry name" value="HOMEOBOX-LEUCINE ZIPPER PROTEIN HAT9"/>
    <property type="match status" value="1"/>
</dbReference>
<dbReference type="GO" id="GO:0005634">
    <property type="term" value="C:nucleus"/>
    <property type="evidence" value="ECO:0007669"/>
    <property type="project" value="UniProtKB-SubCell"/>
</dbReference>
<dbReference type="AlphaFoldDB" id="A0A9D4UCI4"/>
<feature type="compositionally biased region" description="Low complexity" evidence="11">
    <location>
        <begin position="15"/>
        <end position="34"/>
    </location>
</feature>
<evidence type="ECO:0000256" key="9">
    <source>
        <dbReference type="RuleBase" id="RU000682"/>
    </source>
</evidence>
<keyword evidence="5 8" id="KW-0371">Homeobox</keyword>
<dbReference type="CDD" id="cd00086">
    <property type="entry name" value="homeodomain"/>
    <property type="match status" value="1"/>
</dbReference>
<feature type="compositionally biased region" description="Low complexity" evidence="11">
    <location>
        <begin position="360"/>
        <end position="369"/>
    </location>
</feature>
<name>A0A9D4UCI4_ADICA</name>
<evidence type="ECO:0000259" key="12">
    <source>
        <dbReference type="PROSITE" id="PS50071"/>
    </source>
</evidence>
<feature type="region of interest" description="Disordered" evidence="11">
    <location>
        <begin position="148"/>
        <end position="197"/>
    </location>
</feature>
<sequence length="369" mass="40563">MDAFSHQAPNTALGLSLSLPTSPSKDSSPLSTKSRTATLNHNFNHPAGPLLNFLNPSIPIAKNPSSTPTAFRNQFDLDIVSSRPSPLVQLELLPLRPSPQKISLSPPSSTQLLHWQLPVVQPANAFSSNCMRAIDVNQLPGVMYADRDEISESSGLPIMKRERERSSDAEQERTCEVSSRGSDEEGEGGSARKKLRLSKEQSTLLEESFKEHSTLNPKQKAELAKQLNLRPRQVEVWFQNRRARTKLKQTEVDCELLKRCCESLTEENRRLQKEVQELRAIKVAPPCVISPDRFMPLPAATLSVCPSCERVASHATPPLPPASASKPSSALSFSLSPMPLRHVHPHHIPLSFPPPPPSPAQHALPSAAC</sequence>